<reference evidence="1" key="1">
    <citation type="journal article" date="2014" name="Front. Microbiol.">
        <title>High frequency of phylogenetically diverse reductive dehalogenase-homologous genes in deep subseafloor sedimentary metagenomes.</title>
        <authorList>
            <person name="Kawai M."/>
            <person name="Futagami T."/>
            <person name="Toyoda A."/>
            <person name="Takaki Y."/>
            <person name="Nishi S."/>
            <person name="Hori S."/>
            <person name="Arai W."/>
            <person name="Tsubouchi T."/>
            <person name="Morono Y."/>
            <person name="Uchiyama I."/>
            <person name="Ito T."/>
            <person name="Fujiyama A."/>
            <person name="Inagaki F."/>
            <person name="Takami H."/>
        </authorList>
    </citation>
    <scope>NUCLEOTIDE SEQUENCE</scope>
    <source>
        <strain evidence="1">Expedition CK06-06</strain>
    </source>
</reference>
<proteinExistence type="predicted"/>
<protein>
    <submittedName>
        <fullName evidence="1">Uncharacterized protein</fullName>
    </submittedName>
</protein>
<feature type="non-terminal residue" evidence="1">
    <location>
        <position position="1"/>
    </location>
</feature>
<gene>
    <name evidence="1" type="ORF">S01H4_03724</name>
</gene>
<organism evidence="1">
    <name type="scientific">marine sediment metagenome</name>
    <dbReference type="NCBI Taxonomy" id="412755"/>
    <lineage>
        <taxon>unclassified sequences</taxon>
        <taxon>metagenomes</taxon>
        <taxon>ecological metagenomes</taxon>
    </lineage>
</organism>
<name>X1AGF4_9ZZZZ</name>
<dbReference type="EMBL" id="BART01000938">
    <property type="protein sequence ID" value="GAG59136.1"/>
    <property type="molecule type" value="Genomic_DNA"/>
</dbReference>
<comment type="caution">
    <text evidence="1">The sequence shown here is derived from an EMBL/GenBank/DDBJ whole genome shotgun (WGS) entry which is preliminary data.</text>
</comment>
<dbReference type="AlphaFoldDB" id="X1AGF4"/>
<sequence>KRGVTMVYANVITFSHIAANDLIFRLSDNHMWFREANMHIVMNDALYGDVHNQPATITAGDVLPFQDFDLSQMWFKNAGAAANTTIHVVGILMSTGRLKQLEIPIDQRGD</sequence>
<accession>X1AGF4</accession>
<evidence type="ECO:0000313" key="1">
    <source>
        <dbReference type="EMBL" id="GAG59136.1"/>
    </source>
</evidence>